<dbReference type="SUPFAM" id="SSF103378">
    <property type="entry name" value="2-methylcitrate dehydratase PrpD"/>
    <property type="match status" value="1"/>
</dbReference>
<evidence type="ECO:0000259" key="2">
    <source>
        <dbReference type="Pfam" id="PF03972"/>
    </source>
</evidence>
<dbReference type="GO" id="GO:0016829">
    <property type="term" value="F:lyase activity"/>
    <property type="evidence" value="ECO:0007669"/>
    <property type="project" value="InterPro"/>
</dbReference>
<feature type="domain" description="MmgE/PrpD C-terminal" evidence="3">
    <location>
        <begin position="275"/>
        <end position="440"/>
    </location>
</feature>
<keyword evidence="4" id="KW-0614">Plasmid</keyword>
<dbReference type="Gene3D" id="1.10.4100.10">
    <property type="entry name" value="2-methylcitrate dehydratase PrpD"/>
    <property type="match status" value="1"/>
</dbReference>
<proteinExistence type="inferred from homology"/>
<dbReference type="Gene3D" id="3.30.1330.120">
    <property type="entry name" value="2-methylcitrate dehydratase PrpD"/>
    <property type="match status" value="1"/>
</dbReference>
<evidence type="ECO:0000313" key="4">
    <source>
        <dbReference type="EMBL" id="AJW29594.1"/>
    </source>
</evidence>
<protein>
    <submittedName>
        <fullName evidence="4">MmgE/PrpD family protein</fullName>
    </submittedName>
</protein>
<geneLocation type="plasmid" evidence="4">
    <name>pJE1</name>
</geneLocation>
<dbReference type="InterPro" id="IPR036148">
    <property type="entry name" value="MmgE/PrpD_sf"/>
</dbReference>
<organism evidence="4">
    <name type="scientific">Sphingomonas sp. JE1</name>
    <dbReference type="NCBI Taxonomy" id="1628059"/>
    <lineage>
        <taxon>Bacteria</taxon>
        <taxon>Pseudomonadati</taxon>
        <taxon>Pseudomonadota</taxon>
        <taxon>Alphaproteobacteria</taxon>
        <taxon>Sphingomonadales</taxon>
        <taxon>Sphingomonadaceae</taxon>
        <taxon>Sphingomonas</taxon>
    </lineage>
</organism>
<dbReference type="PANTHER" id="PTHR16943:SF8">
    <property type="entry name" value="2-METHYLCITRATE DEHYDRATASE"/>
    <property type="match status" value="1"/>
</dbReference>
<dbReference type="Pfam" id="PF03972">
    <property type="entry name" value="MmgE_PrpD_N"/>
    <property type="match status" value="1"/>
</dbReference>
<accession>A0A0D4ZZP4</accession>
<dbReference type="InterPro" id="IPR005656">
    <property type="entry name" value="MmgE_PrpD"/>
</dbReference>
<dbReference type="EMBL" id="KM017071">
    <property type="protein sequence ID" value="AJW29594.1"/>
    <property type="molecule type" value="Genomic_DNA"/>
</dbReference>
<dbReference type="InterPro" id="IPR045337">
    <property type="entry name" value="MmgE_PrpD_C"/>
</dbReference>
<dbReference type="InterPro" id="IPR045336">
    <property type="entry name" value="MmgE_PrpD_N"/>
</dbReference>
<dbReference type="AlphaFoldDB" id="A0A0D4ZZP4"/>
<evidence type="ECO:0000256" key="1">
    <source>
        <dbReference type="ARBA" id="ARBA00006174"/>
    </source>
</evidence>
<dbReference type="InterPro" id="IPR042188">
    <property type="entry name" value="MmgE/PrpD_sf_2"/>
</dbReference>
<dbReference type="InterPro" id="IPR042183">
    <property type="entry name" value="MmgE/PrpD_sf_1"/>
</dbReference>
<name>A0A0D4ZZP4_9SPHN</name>
<dbReference type="RefSeq" id="WP_087574307.1">
    <property type="nucleotide sequence ID" value="NZ_KM017071.1"/>
</dbReference>
<gene>
    <name evidence="4" type="ORF">pJE1_172</name>
</gene>
<dbReference type="Pfam" id="PF19305">
    <property type="entry name" value="MmgE_PrpD_C"/>
    <property type="match status" value="1"/>
</dbReference>
<sequence>MSQPISINERLCDWRAEVRFADLPDDIVEQTKLRILDVIGLSLMARDTDVGASLLNGSRTLGGPEEASILGDALRVSAATAALANGAMAEVIEFDDTHNESIVHVGAATVSAALAMAEAEDANGEDLLLAVATGSEAVCRLGIIAPGAMHRRGYHPTGIFCPFGAALAAGGLMRMSRDAMVSALGIAGSQAAGLLECWVDGSWAKVMHPGWAAHSAIVALRLARAGFTGPARIFEGNSGLFASHVQDPAISLDYARAVTGLGHVWESRDISFKPYPSAHVIHGLIEAALMLAPDMQADQIERVACSVAPHWVPIVCEPVEEKRRPANSALARISLPHTIAEALVTGRLDATSYSPAMLANPLVRSIADRVEHVVRGDWTDRAAFPGEIGVTLKDGRIVTHGIAANLGGAARPLDRDAMLAKFRTNAGTVLPPDQVEAVIDLVGALPSGSARALAGACVIGEKKWN</sequence>
<reference evidence="4" key="1">
    <citation type="submission" date="2014-06" db="EMBL/GenBank/DDBJ databases">
        <title>Molecular and ecological studies on carbamate pesticide degrading bacteria isolated from agricultural soils.</title>
        <authorList>
            <person name="Kim D.-U."/>
            <person name="Ka J.-O."/>
        </authorList>
    </citation>
    <scope>NUCLEOTIDE SEQUENCE</scope>
    <source>
        <strain evidence="4">JE1</strain>
        <plasmid evidence="4">pJE1</plasmid>
    </source>
</reference>
<dbReference type="PANTHER" id="PTHR16943">
    <property type="entry name" value="2-METHYLCITRATE DEHYDRATASE-RELATED"/>
    <property type="match status" value="1"/>
</dbReference>
<comment type="similarity">
    <text evidence="1">Belongs to the PrpD family.</text>
</comment>
<feature type="domain" description="MmgE/PrpD N-terminal" evidence="2">
    <location>
        <begin position="9"/>
        <end position="250"/>
    </location>
</feature>
<evidence type="ECO:0000259" key="3">
    <source>
        <dbReference type="Pfam" id="PF19305"/>
    </source>
</evidence>